<name>A0AC35G9G4_9BILA</name>
<accession>A0AC35G9G4</accession>
<reference evidence="2" key="1">
    <citation type="submission" date="2022-11" db="UniProtKB">
        <authorList>
            <consortium name="WormBaseParasite"/>
        </authorList>
    </citation>
    <scope>IDENTIFICATION</scope>
</reference>
<dbReference type="WBParaSite" id="PS1159_v2.g2944.t1">
    <property type="protein sequence ID" value="PS1159_v2.g2944.t1"/>
    <property type="gene ID" value="PS1159_v2.g2944"/>
</dbReference>
<proteinExistence type="predicted"/>
<protein>
    <submittedName>
        <fullName evidence="2">Methyltransferase domain-containing protein</fullName>
    </submittedName>
</protein>
<organism evidence="1 2">
    <name type="scientific">Panagrolaimus sp. PS1159</name>
    <dbReference type="NCBI Taxonomy" id="55785"/>
    <lineage>
        <taxon>Eukaryota</taxon>
        <taxon>Metazoa</taxon>
        <taxon>Ecdysozoa</taxon>
        <taxon>Nematoda</taxon>
        <taxon>Chromadorea</taxon>
        <taxon>Rhabditida</taxon>
        <taxon>Tylenchina</taxon>
        <taxon>Panagrolaimomorpha</taxon>
        <taxon>Panagrolaimoidea</taxon>
        <taxon>Panagrolaimidae</taxon>
        <taxon>Panagrolaimus</taxon>
    </lineage>
</organism>
<dbReference type="Proteomes" id="UP000887580">
    <property type="component" value="Unplaced"/>
</dbReference>
<evidence type="ECO:0000313" key="1">
    <source>
        <dbReference type="Proteomes" id="UP000887580"/>
    </source>
</evidence>
<sequence length="271" mass="31211">MKLDWNVGVYCKYVAERTRPSQELLQRIPPITVNYVTDLGCGPGNSTELLYNAWPNVKKIIGIDSSAAMVEEAQKRLPSCQFIKENINQWNFDGIKQDIIFANASLHWLPDHENLFPHLVSHLSDKGVLAIQMPNNFDEPIHTIQMPNNFDEPIHTLMGKVAAQPKWNITRTSAYKRPLSAETYYDILSSSGCSFIDIWQTTYYHIMPSTNSIVDWVRSTILRSFVENLTNEESEEFVKEYSKEISNAYPQRKDGKILFPMPRLFIIAQKH</sequence>
<evidence type="ECO:0000313" key="2">
    <source>
        <dbReference type="WBParaSite" id="PS1159_v2.g2944.t1"/>
    </source>
</evidence>